<name>A0ACB0KCH0_TRIPR</name>
<sequence length="400" mass="46329">MNFRKKAIKTARCRLMHLKNKRQTIAMHLRNDLANLILNGHQDIALKRVEQLIQDERLIAAYELLDHFFEFILKQLSYIRKHKDCPTDINEAISSVIFASSRCRNFPELFPIRKLFAQRYGNDFVTAAVELLPGNLVNTKLQECFSVKFVSDDLKYRVVEEISKMHSPSKIDQGLVDYVDDIDECEYFSSKDSCSQDQRLVLFNSSESEMSRDESSSESSIRSSSYALQKRASKKRLRRRTSPLLERKGIVEIGYTLHYQTPSPQSNYPKKRLKQNSNSDSCQSQLEDSERDSLDFHMSECSCNLDSPCYCFVYNEIEMFEYQGTSSSTNVLSPKTCDCLTTTPFLRALSTMPSKWLENYTDNLLRTFSSPSQRPKHVHPKLPEYDEFVATFTALKREHA</sequence>
<proteinExistence type="predicted"/>
<evidence type="ECO:0000313" key="2">
    <source>
        <dbReference type="Proteomes" id="UP001177021"/>
    </source>
</evidence>
<gene>
    <name evidence="1" type="ORF">MILVUS5_LOCUS22041</name>
</gene>
<comment type="caution">
    <text evidence="1">The sequence shown here is derived from an EMBL/GenBank/DDBJ whole genome shotgun (WGS) entry which is preliminary data.</text>
</comment>
<accession>A0ACB0KCH0</accession>
<dbReference type="EMBL" id="CASHSV030000206">
    <property type="protein sequence ID" value="CAJ2655020.1"/>
    <property type="molecule type" value="Genomic_DNA"/>
</dbReference>
<reference evidence="1" key="1">
    <citation type="submission" date="2023-10" db="EMBL/GenBank/DDBJ databases">
        <authorList>
            <person name="Rodriguez Cubillos JULIANA M."/>
            <person name="De Vega J."/>
        </authorList>
    </citation>
    <scope>NUCLEOTIDE SEQUENCE</scope>
</reference>
<organism evidence="1 2">
    <name type="scientific">Trifolium pratense</name>
    <name type="common">Red clover</name>
    <dbReference type="NCBI Taxonomy" id="57577"/>
    <lineage>
        <taxon>Eukaryota</taxon>
        <taxon>Viridiplantae</taxon>
        <taxon>Streptophyta</taxon>
        <taxon>Embryophyta</taxon>
        <taxon>Tracheophyta</taxon>
        <taxon>Spermatophyta</taxon>
        <taxon>Magnoliopsida</taxon>
        <taxon>eudicotyledons</taxon>
        <taxon>Gunneridae</taxon>
        <taxon>Pentapetalae</taxon>
        <taxon>rosids</taxon>
        <taxon>fabids</taxon>
        <taxon>Fabales</taxon>
        <taxon>Fabaceae</taxon>
        <taxon>Papilionoideae</taxon>
        <taxon>50 kb inversion clade</taxon>
        <taxon>NPAAA clade</taxon>
        <taxon>Hologalegina</taxon>
        <taxon>IRL clade</taxon>
        <taxon>Trifolieae</taxon>
        <taxon>Trifolium</taxon>
    </lineage>
</organism>
<dbReference type="Proteomes" id="UP001177021">
    <property type="component" value="Unassembled WGS sequence"/>
</dbReference>
<evidence type="ECO:0000313" key="1">
    <source>
        <dbReference type="EMBL" id="CAJ2655020.1"/>
    </source>
</evidence>
<keyword evidence="2" id="KW-1185">Reference proteome</keyword>
<protein>
    <submittedName>
        <fullName evidence="1">Uncharacterized protein</fullName>
    </submittedName>
</protein>